<dbReference type="RefSeq" id="WP_213528508.1">
    <property type="nucleotide sequence ID" value="NZ_BOVJ01000059.1"/>
</dbReference>
<feature type="transmembrane region" description="Helical" evidence="1">
    <location>
        <begin position="362"/>
        <end position="382"/>
    </location>
</feature>
<keyword evidence="1" id="KW-0812">Transmembrane</keyword>
<evidence type="ECO:0000256" key="1">
    <source>
        <dbReference type="SAM" id="Phobius"/>
    </source>
</evidence>
<evidence type="ECO:0000259" key="2">
    <source>
        <dbReference type="Pfam" id="PF10633"/>
    </source>
</evidence>
<evidence type="ECO:0000313" key="4">
    <source>
        <dbReference type="Proteomes" id="UP000680304"/>
    </source>
</evidence>
<reference evidence="3 4" key="1">
    <citation type="submission" date="2021-04" db="EMBL/GenBank/DDBJ databases">
        <title>Draft genome sequence of Paenibacillus cisolokensis, LC2-13A.</title>
        <authorList>
            <person name="Uke A."/>
            <person name="Chhe C."/>
            <person name="Baramee S."/>
            <person name="Kosugi A."/>
        </authorList>
    </citation>
    <scope>NUCLEOTIDE SEQUENCE [LARGE SCALE GENOMIC DNA]</scope>
    <source>
        <strain evidence="3 4">LC2-13A</strain>
    </source>
</reference>
<protein>
    <recommendedName>
        <fullName evidence="2">Alpha-galactosidase NEW3 domain-containing protein</fullName>
    </recommendedName>
</protein>
<dbReference type="Proteomes" id="UP000680304">
    <property type="component" value="Unassembled WGS sequence"/>
</dbReference>
<name>A0ABQ4N4Z2_9BACL</name>
<dbReference type="EMBL" id="BOVJ01000059">
    <property type="protein sequence ID" value="GIQ63278.1"/>
    <property type="molecule type" value="Genomic_DNA"/>
</dbReference>
<organism evidence="3 4">
    <name type="scientific">Paenibacillus cisolokensis</name>
    <dbReference type="NCBI Taxonomy" id="1658519"/>
    <lineage>
        <taxon>Bacteria</taxon>
        <taxon>Bacillati</taxon>
        <taxon>Bacillota</taxon>
        <taxon>Bacilli</taxon>
        <taxon>Bacillales</taxon>
        <taxon>Paenibacillaceae</taxon>
        <taxon>Paenibacillus</taxon>
    </lineage>
</organism>
<keyword evidence="4" id="KW-1185">Reference proteome</keyword>
<evidence type="ECO:0000313" key="3">
    <source>
        <dbReference type="EMBL" id="GIQ63278.1"/>
    </source>
</evidence>
<dbReference type="PANTHER" id="PTHR39198:SF1">
    <property type="entry name" value="ALPHA-GALACTOSIDASE NEW3 DOMAIN-CONTAINING PROTEIN"/>
    <property type="match status" value="1"/>
</dbReference>
<dbReference type="PANTHER" id="PTHR39198">
    <property type="entry name" value="HYPOTHETICAL MEMBRANE PROTEIN, CONSERVED"/>
    <property type="match status" value="1"/>
</dbReference>
<dbReference type="InterPro" id="IPR018905">
    <property type="entry name" value="A-galactase_NEW3"/>
</dbReference>
<dbReference type="InterPro" id="IPR013783">
    <property type="entry name" value="Ig-like_fold"/>
</dbReference>
<proteinExistence type="predicted"/>
<comment type="caution">
    <text evidence="3">The sequence shown here is derived from an EMBL/GenBank/DDBJ whole genome shotgun (WGS) entry which is preliminary data.</text>
</comment>
<dbReference type="Pfam" id="PF10633">
    <property type="entry name" value="NPCBM_assoc"/>
    <property type="match status" value="1"/>
</dbReference>
<dbReference type="Gene3D" id="2.60.40.10">
    <property type="entry name" value="Immunoglobulins"/>
    <property type="match status" value="2"/>
</dbReference>
<accession>A0ABQ4N4Z2</accession>
<sequence>MRAACRRTIVSLVLAIILGLGGTAAGFTGSVVSAASAVELYTPYLRLSAPPGESITYSIDVINHGSSTATVDLGFKAQSADWEYEMTAGGRNVSRLAVKAGESQSVSLTLHVPLEVEKGVYQFEVSASGSVLPLAVEVSEKGTFRTELETDQPNIQGHADSTFSFTATLRNRTAESQTYALSAAADPGWNVTFSSGGNNVSSLEVEPNAEKSVTINVEPPDTVKAGTYEIPIKATTNSTSAETKVEVDITGTYGISVSTADERLNANVTSGSSSKVDLVVTNSGSAELKNVNMSASSPTGWEVSFDKPTVESIKPGESARVQATIKASKEALPGDYVVSITASSAEKSADAQIRVAVKSSVLWGWIGILIILAVAGGIYYLFRKYGRR</sequence>
<gene>
    <name evidence="3" type="ORF">PACILC2_18460</name>
</gene>
<keyword evidence="1" id="KW-1133">Transmembrane helix</keyword>
<feature type="domain" description="Alpha-galactosidase NEW3" evidence="2">
    <location>
        <begin position="269"/>
        <end position="343"/>
    </location>
</feature>
<keyword evidence="1" id="KW-0472">Membrane</keyword>